<dbReference type="STRING" id="1522368.IN07_08240"/>
<evidence type="ECO:0000313" key="3">
    <source>
        <dbReference type="Proteomes" id="UP000029713"/>
    </source>
</evidence>
<proteinExistence type="predicted"/>
<accession>A0A098Y9T3</accession>
<dbReference type="EMBL" id="JPMX01000025">
    <property type="protein sequence ID" value="KGH47197.1"/>
    <property type="molecule type" value="Genomic_DNA"/>
</dbReference>
<sequence length="223" mass="23690">MDATSPRTGPAQTDDDPRWAEAVSVLHGAPSSTAERLLRRSRLLRWSWALAGMLLAVAAGVLLAVLAGASLVPDPGSSGGWVVAGLVVQGAGLAVMIGYLVVAWRIGLFRIAWWQRQPTNVLSRGQRRGLLAQVRGRAEVDPARLPLARDLAQRLVLQQHQALLVVGVVLQQLGRTIGAPTQLNEVITVLVGGGLVVAAVLMRREAGRAERFLADHPDPGSPV</sequence>
<keyword evidence="1" id="KW-0812">Transmembrane</keyword>
<evidence type="ECO:0000313" key="2">
    <source>
        <dbReference type="EMBL" id="KGH47197.1"/>
    </source>
</evidence>
<name>A0A098Y9T3_9ACTN</name>
<feature type="transmembrane region" description="Helical" evidence="1">
    <location>
        <begin position="46"/>
        <end position="69"/>
    </location>
</feature>
<comment type="caution">
    <text evidence="2">The sequence shown here is derived from an EMBL/GenBank/DDBJ whole genome shotgun (WGS) entry which is preliminary data.</text>
</comment>
<dbReference type="Proteomes" id="UP000029713">
    <property type="component" value="Unassembled WGS sequence"/>
</dbReference>
<keyword evidence="1" id="KW-0472">Membrane</keyword>
<gene>
    <name evidence="2" type="ORF">IN07_08240</name>
</gene>
<organism evidence="2 3">
    <name type="scientific">Modestobacter caceresii</name>
    <dbReference type="NCBI Taxonomy" id="1522368"/>
    <lineage>
        <taxon>Bacteria</taxon>
        <taxon>Bacillati</taxon>
        <taxon>Actinomycetota</taxon>
        <taxon>Actinomycetes</taxon>
        <taxon>Geodermatophilales</taxon>
        <taxon>Geodermatophilaceae</taxon>
        <taxon>Modestobacter</taxon>
    </lineage>
</organism>
<protein>
    <submittedName>
        <fullName evidence="2">Uncharacterized protein</fullName>
    </submittedName>
</protein>
<dbReference type="AlphaFoldDB" id="A0A098Y9T3"/>
<evidence type="ECO:0000256" key="1">
    <source>
        <dbReference type="SAM" id="Phobius"/>
    </source>
</evidence>
<dbReference type="RefSeq" id="WP_036334992.1">
    <property type="nucleotide sequence ID" value="NZ_JPMX01000025.1"/>
</dbReference>
<feature type="transmembrane region" description="Helical" evidence="1">
    <location>
        <begin position="81"/>
        <end position="106"/>
    </location>
</feature>
<reference evidence="2 3" key="1">
    <citation type="submission" date="2014-07" db="EMBL/GenBank/DDBJ databases">
        <title>Biosystematic studies on Modestobacter strains isolated from extreme hyper-arid desert soil and from historic building.</title>
        <authorList>
            <person name="Bukarasam K."/>
            <person name="Bull A."/>
            <person name="Girard G."/>
            <person name="van Wezel G."/>
            <person name="Goodfellow M."/>
        </authorList>
    </citation>
    <scope>NUCLEOTIDE SEQUENCE [LARGE SCALE GENOMIC DNA]</scope>
    <source>
        <strain evidence="2 3">KNN45-2b</strain>
    </source>
</reference>
<keyword evidence="3" id="KW-1185">Reference proteome</keyword>
<keyword evidence="1" id="KW-1133">Transmembrane helix</keyword>